<name>A0ACC1RY42_9APHY</name>
<sequence>MGRILRLPRQAEAEDLSGALRERVRGVDPTTTLWPGCGQLFLFNSMSHSSSNWLSHLWWTLVNPVMYTFKYPRRDYKAPRSPRDSLSTLTATASELNSHTDMTSYTFPLATLPRELIVRILGYLPYNDLLRCMEVCKSLCDMSHSVELRYKVELAAAGMEDGSSSALSTADRLRRLEEHQVAWRDLRWKSETVVPMLRGGVWELYGGVLAQSRGRETLVFRQIPSEIRGIEEKVWENEIGFRIRDFGMDPAQDLLVVIESPNGNGIHRIHLLTVSAAKPHPQACRPAVISHSPNGANFSFAIQVSGEHIGVLFIGSTHDSESELLIWNWHTGMLEMALHGRELASFSFLTNQHVLVGFVQAVFLDHPQDPPSLRVYDFENCAKEPVHILDAGYEYALDFPPMQPDGAVLAAAIRSDPSPIWKPSEDLSVPFYTARNDRLFVITCWVAEGHHITTLILYIPSSTVLKYLSIPEKTEENHHFPWDAWGPSGTRMRMAPAGHSMVWVCYVYGQCFVAPYRERTQALTTPRGPKMVQLFNFNQLAVQRAWSRGEQELENTEIITGPSTVQLSVFTQPIQTSLPYLWKKVCVPYHADRTFDAVMLAEDAIITVTSDPDCREYRILSF</sequence>
<reference evidence="1" key="1">
    <citation type="submission" date="2022-07" db="EMBL/GenBank/DDBJ databases">
        <title>Genome Sequence of Phlebia brevispora.</title>
        <authorList>
            <person name="Buettner E."/>
        </authorList>
    </citation>
    <scope>NUCLEOTIDE SEQUENCE</scope>
    <source>
        <strain evidence="1">MPL23</strain>
    </source>
</reference>
<dbReference type="Proteomes" id="UP001148662">
    <property type="component" value="Unassembled WGS sequence"/>
</dbReference>
<protein>
    <submittedName>
        <fullName evidence="1">Uncharacterized protein</fullName>
    </submittedName>
</protein>
<dbReference type="EMBL" id="JANHOG010002041">
    <property type="protein sequence ID" value="KAJ3528106.1"/>
    <property type="molecule type" value="Genomic_DNA"/>
</dbReference>
<gene>
    <name evidence="1" type="ORF">NM688_g8037</name>
</gene>
<comment type="caution">
    <text evidence="1">The sequence shown here is derived from an EMBL/GenBank/DDBJ whole genome shotgun (WGS) entry which is preliminary data.</text>
</comment>
<organism evidence="1 2">
    <name type="scientific">Phlebia brevispora</name>
    <dbReference type="NCBI Taxonomy" id="194682"/>
    <lineage>
        <taxon>Eukaryota</taxon>
        <taxon>Fungi</taxon>
        <taxon>Dikarya</taxon>
        <taxon>Basidiomycota</taxon>
        <taxon>Agaricomycotina</taxon>
        <taxon>Agaricomycetes</taxon>
        <taxon>Polyporales</taxon>
        <taxon>Meruliaceae</taxon>
        <taxon>Phlebia</taxon>
    </lineage>
</organism>
<evidence type="ECO:0000313" key="2">
    <source>
        <dbReference type="Proteomes" id="UP001148662"/>
    </source>
</evidence>
<accession>A0ACC1RY42</accession>
<keyword evidence="2" id="KW-1185">Reference proteome</keyword>
<evidence type="ECO:0000313" key="1">
    <source>
        <dbReference type="EMBL" id="KAJ3528106.1"/>
    </source>
</evidence>
<proteinExistence type="predicted"/>